<protein>
    <submittedName>
        <fullName evidence="1">Uncharacterized protein</fullName>
    </submittedName>
</protein>
<sequence length="54" mass="6090">MRLCMWKGLAKAPREDSQFVKLHIGLEPTHPMTSSVSICWRQCDLAMNGEASEV</sequence>
<dbReference type="InParanoid" id="B9RQK8"/>
<dbReference type="AlphaFoldDB" id="B9RQK8"/>
<dbReference type="Proteomes" id="UP000008311">
    <property type="component" value="Unassembled WGS sequence"/>
</dbReference>
<proteinExistence type="predicted"/>
<dbReference type="EMBL" id="EQ973801">
    <property type="protein sequence ID" value="EEF46447.1"/>
    <property type="molecule type" value="Genomic_DNA"/>
</dbReference>
<accession>B9RQK8</accession>
<keyword evidence="2" id="KW-1185">Reference proteome</keyword>
<reference evidence="2" key="1">
    <citation type="journal article" date="2010" name="Nat. Biotechnol.">
        <title>Draft genome sequence of the oilseed species Ricinus communis.</title>
        <authorList>
            <person name="Chan A.P."/>
            <person name="Crabtree J."/>
            <person name="Zhao Q."/>
            <person name="Lorenzi H."/>
            <person name="Orvis J."/>
            <person name="Puiu D."/>
            <person name="Melake-Berhan A."/>
            <person name="Jones K.M."/>
            <person name="Redman J."/>
            <person name="Chen G."/>
            <person name="Cahoon E.B."/>
            <person name="Gedil M."/>
            <person name="Stanke M."/>
            <person name="Haas B.J."/>
            <person name="Wortman J.R."/>
            <person name="Fraser-Liggett C.M."/>
            <person name="Ravel J."/>
            <person name="Rabinowicz P.D."/>
        </authorList>
    </citation>
    <scope>NUCLEOTIDE SEQUENCE [LARGE SCALE GENOMIC DNA]</scope>
    <source>
        <strain evidence="2">cv. Hale</strain>
    </source>
</reference>
<name>B9RQK8_RICCO</name>
<organism evidence="1 2">
    <name type="scientific">Ricinus communis</name>
    <name type="common">Castor bean</name>
    <dbReference type="NCBI Taxonomy" id="3988"/>
    <lineage>
        <taxon>Eukaryota</taxon>
        <taxon>Viridiplantae</taxon>
        <taxon>Streptophyta</taxon>
        <taxon>Embryophyta</taxon>
        <taxon>Tracheophyta</taxon>
        <taxon>Spermatophyta</taxon>
        <taxon>Magnoliopsida</taxon>
        <taxon>eudicotyledons</taxon>
        <taxon>Gunneridae</taxon>
        <taxon>Pentapetalae</taxon>
        <taxon>rosids</taxon>
        <taxon>fabids</taxon>
        <taxon>Malpighiales</taxon>
        <taxon>Euphorbiaceae</taxon>
        <taxon>Acalyphoideae</taxon>
        <taxon>Acalypheae</taxon>
        <taxon>Ricinus</taxon>
    </lineage>
</organism>
<gene>
    <name evidence="1" type="ORF">RCOM_1493910</name>
</gene>
<evidence type="ECO:0000313" key="2">
    <source>
        <dbReference type="Proteomes" id="UP000008311"/>
    </source>
</evidence>
<evidence type="ECO:0000313" key="1">
    <source>
        <dbReference type="EMBL" id="EEF46447.1"/>
    </source>
</evidence>